<evidence type="ECO:0000256" key="1">
    <source>
        <dbReference type="ARBA" id="ARBA00006328"/>
    </source>
</evidence>
<dbReference type="SUPFAM" id="SSF51735">
    <property type="entry name" value="NAD(P)-binding Rossmann-fold domains"/>
    <property type="match status" value="1"/>
</dbReference>
<gene>
    <name evidence="5" type="ORF">K504DRAFT_464873</name>
</gene>
<reference evidence="5" key="1">
    <citation type="journal article" date="2020" name="Stud. Mycol.">
        <title>101 Dothideomycetes genomes: a test case for predicting lifestyles and emergence of pathogens.</title>
        <authorList>
            <person name="Haridas S."/>
            <person name="Albert R."/>
            <person name="Binder M."/>
            <person name="Bloem J."/>
            <person name="Labutti K."/>
            <person name="Salamov A."/>
            <person name="Andreopoulos B."/>
            <person name="Baker S."/>
            <person name="Barry K."/>
            <person name="Bills G."/>
            <person name="Bluhm B."/>
            <person name="Cannon C."/>
            <person name="Castanera R."/>
            <person name="Culley D."/>
            <person name="Daum C."/>
            <person name="Ezra D."/>
            <person name="Gonzalez J."/>
            <person name="Henrissat B."/>
            <person name="Kuo A."/>
            <person name="Liang C."/>
            <person name="Lipzen A."/>
            <person name="Lutzoni F."/>
            <person name="Magnuson J."/>
            <person name="Mondo S."/>
            <person name="Nolan M."/>
            <person name="Ohm R."/>
            <person name="Pangilinan J."/>
            <person name="Park H.-J."/>
            <person name="Ramirez L."/>
            <person name="Alfaro M."/>
            <person name="Sun H."/>
            <person name="Tritt A."/>
            <person name="Yoshinaga Y."/>
            <person name="Zwiers L.-H."/>
            <person name="Turgeon B."/>
            <person name="Goodwin S."/>
            <person name="Spatafora J."/>
            <person name="Crous P."/>
            <person name="Grigoriev I."/>
        </authorList>
    </citation>
    <scope>NUCLEOTIDE SEQUENCE</scope>
    <source>
        <strain evidence="5">CBS 279.74</strain>
    </source>
</reference>
<keyword evidence="6" id="KW-1185">Reference proteome</keyword>
<comment type="similarity">
    <text evidence="1">Belongs to the NmrA-type oxidoreductase family.</text>
</comment>
<keyword evidence="2" id="KW-0521">NADP</keyword>
<dbReference type="InterPro" id="IPR036291">
    <property type="entry name" value="NAD(P)-bd_dom_sf"/>
</dbReference>
<dbReference type="PANTHER" id="PTHR42748">
    <property type="entry name" value="NITROGEN METABOLITE REPRESSION PROTEIN NMRA FAMILY MEMBER"/>
    <property type="match status" value="1"/>
</dbReference>
<dbReference type="Gene3D" id="3.90.25.10">
    <property type="entry name" value="UDP-galactose 4-epimerase, domain 1"/>
    <property type="match status" value="1"/>
</dbReference>
<dbReference type="AlphaFoldDB" id="A0A6G1KJ08"/>
<dbReference type="InterPro" id="IPR008030">
    <property type="entry name" value="NmrA-like"/>
</dbReference>
<evidence type="ECO:0000313" key="5">
    <source>
        <dbReference type="EMBL" id="KAF2712829.1"/>
    </source>
</evidence>
<dbReference type="GO" id="GO:0016491">
    <property type="term" value="F:oxidoreductase activity"/>
    <property type="evidence" value="ECO:0007669"/>
    <property type="project" value="UniProtKB-KW"/>
</dbReference>
<keyword evidence="3" id="KW-0560">Oxidoreductase</keyword>
<dbReference type="CDD" id="cd05251">
    <property type="entry name" value="NmrA_like_SDR_a"/>
    <property type="match status" value="1"/>
</dbReference>
<name>A0A6G1KJ08_9PLEO</name>
<dbReference type="Pfam" id="PF05368">
    <property type="entry name" value="NmrA"/>
    <property type="match status" value="1"/>
</dbReference>
<dbReference type="Proteomes" id="UP000799428">
    <property type="component" value="Unassembled WGS sequence"/>
</dbReference>
<dbReference type="EMBL" id="MU005766">
    <property type="protein sequence ID" value="KAF2712829.1"/>
    <property type="molecule type" value="Genomic_DNA"/>
</dbReference>
<evidence type="ECO:0000256" key="3">
    <source>
        <dbReference type="ARBA" id="ARBA00023002"/>
    </source>
</evidence>
<sequence>MSPKTALVIRATGSQGKATTEHLLKAGWTVHALVRDPSDIRALNLKIMGAELHKGEINDIPSVESAIAGCSAVFLNQMPSLTDIEEETRQAGELLDAAKKAGVNFIVHATTLPLNDPNHAEKVGKSVVATAVLGKGKVEQLVKASGIPFTIIRPGYFMTNFIAPLVGYMFPTIRSGVFLSSFDPTTVLPLVAPNDIGALAVAAFEDPRRFNGQALALAGENLGLHDIATALSAVAGKDLKVDFRSKEDTAKESATNPIIAGQLVSVGLEGLWDAEEVKTWGIPLTTFREFLEKNKDAVMA</sequence>
<dbReference type="Gene3D" id="3.40.50.720">
    <property type="entry name" value="NAD(P)-binding Rossmann-like Domain"/>
    <property type="match status" value="1"/>
</dbReference>
<organism evidence="5 6">
    <name type="scientific">Pleomassaria siparia CBS 279.74</name>
    <dbReference type="NCBI Taxonomy" id="1314801"/>
    <lineage>
        <taxon>Eukaryota</taxon>
        <taxon>Fungi</taxon>
        <taxon>Dikarya</taxon>
        <taxon>Ascomycota</taxon>
        <taxon>Pezizomycotina</taxon>
        <taxon>Dothideomycetes</taxon>
        <taxon>Pleosporomycetidae</taxon>
        <taxon>Pleosporales</taxon>
        <taxon>Pleomassariaceae</taxon>
        <taxon>Pleomassaria</taxon>
    </lineage>
</organism>
<proteinExistence type="inferred from homology"/>
<feature type="domain" description="NmrA-like" evidence="4">
    <location>
        <begin position="4"/>
        <end position="249"/>
    </location>
</feature>
<evidence type="ECO:0000256" key="2">
    <source>
        <dbReference type="ARBA" id="ARBA00022857"/>
    </source>
</evidence>
<protein>
    <submittedName>
        <fullName evidence="5">Putative NAD dependent epimerase/dehydratase</fullName>
    </submittedName>
</protein>
<accession>A0A6G1KJ08</accession>
<dbReference type="PANTHER" id="PTHR42748:SF30">
    <property type="entry name" value="NMRA-LIKE DOMAIN-CONTAINING PROTEIN"/>
    <property type="match status" value="1"/>
</dbReference>
<evidence type="ECO:0000259" key="4">
    <source>
        <dbReference type="Pfam" id="PF05368"/>
    </source>
</evidence>
<dbReference type="GO" id="GO:0005634">
    <property type="term" value="C:nucleus"/>
    <property type="evidence" value="ECO:0007669"/>
    <property type="project" value="TreeGrafter"/>
</dbReference>
<evidence type="ECO:0000313" key="6">
    <source>
        <dbReference type="Proteomes" id="UP000799428"/>
    </source>
</evidence>
<dbReference type="OrthoDB" id="419598at2759"/>
<dbReference type="InterPro" id="IPR051164">
    <property type="entry name" value="NmrA-like_oxidored"/>
</dbReference>